<dbReference type="SMART" id="SM00478">
    <property type="entry name" value="ENDO3c"/>
    <property type="match status" value="1"/>
</dbReference>
<keyword evidence="8 10" id="KW-0234">DNA repair</keyword>
<keyword evidence="5 10" id="KW-0378">Hydrolase</keyword>
<dbReference type="InterPro" id="IPR011257">
    <property type="entry name" value="DNA_glycosylase"/>
</dbReference>
<comment type="cofactor">
    <cofactor evidence="10">
        <name>[4Fe-4S] cluster</name>
        <dbReference type="ChEBI" id="CHEBI:49883"/>
    </cofactor>
    <text evidence="10">Binds 1 [4Fe-4S] cluster.</text>
</comment>
<dbReference type="Gene3D" id="1.10.1670.10">
    <property type="entry name" value="Helix-hairpin-Helix base-excision DNA repair enzymes (C-terminal)"/>
    <property type="match status" value="1"/>
</dbReference>
<evidence type="ECO:0000256" key="7">
    <source>
        <dbReference type="ARBA" id="ARBA00023014"/>
    </source>
</evidence>
<dbReference type="PANTHER" id="PTHR10359:SF18">
    <property type="entry name" value="ENDONUCLEASE III"/>
    <property type="match status" value="1"/>
</dbReference>
<dbReference type="GO" id="GO:0140078">
    <property type="term" value="F:class I DNA-(apurinic or apyrimidinic site) endonuclease activity"/>
    <property type="evidence" value="ECO:0007669"/>
    <property type="project" value="UniProtKB-EC"/>
</dbReference>
<evidence type="ECO:0000256" key="4">
    <source>
        <dbReference type="ARBA" id="ARBA00022763"/>
    </source>
</evidence>
<reference evidence="12 13" key="1">
    <citation type="submission" date="2023-04" db="EMBL/GenBank/DDBJ databases">
        <authorList>
            <person name="Hsu D."/>
        </authorList>
    </citation>
    <scope>NUCLEOTIDE SEQUENCE [LARGE SCALE GENOMIC DNA]</scope>
    <source>
        <strain evidence="12 13">MK1</strain>
    </source>
</reference>
<evidence type="ECO:0000256" key="2">
    <source>
        <dbReference type="ARBA" id="ARBA00022485"/>
    </source>
</evidence>
<keyword evidence="7" id="KW-0411">Iron-sulfur</keyword>
<dbReference type="FunFam" id="1.10.340.30:FF:000001">
    <property type="entry name" value="Endonuclease III"/>
    <property type="match status" value="1"/>
</dbReference>
<keyword evidence="3" id="KW-0479">Metal-binding</keyword>
<dbReference type="RefSeq" id="WP_366922740.1">
    <property type="nucleotide sequence ID" value="NZ_CP121694.1"/>
</dbReference>
<dbReference type="Pfam" id="PF00730">
    <property type="entry name" value="HhH-GPD"/>
    <property type="match status" value="1"/>
</dbReference>
<dbReference type="Pfam" id="PF00633">
    <property type="entry name" value="HHH"/>
    <property type="match status" value="1"/>
</dbReference>
<evidence type="ECO:0000256" key="5">
    <source>
        <dbReference type="ARBA" id="ARBA00022801"/>
    </source>
</evidence>
<dbReference type="CDD" id="cd00056">
    <property type="entry name" value="ENDO3c"/>
    <property type="match status" value="1"/>
</dbReference>
<dbReference type="PROSITE" id="PS01155">
    <property type="entry name" value="ENDONUCLEASE_III_2"/>
    <property type="match status" value="1"/>
</dbReference>
<keyword evidence="4 10" id="KW-0227">DNA damage</keyword>
<comment type="catalytic activity">
    <reaction evidence="10">
        <text>2'-deoxyribonucleotide-(2'-deoxyribose 5'-phosphate)-2'-deoxyribonucleotide-DNA = a 3'-end 2'-deoxyribonucleotide-(2,3-dehydro-2,3-deoxyribose 5'-phosphate)-DNA + a 5'-end 5'-phospho-2'-deoxyribonucleoside-DNA + H(+)</text>
        <dbReference type="Rhea" id="RHEA:66592"/>
        <dbReference type="Rhea" id="RHEA-COMP:13180"/>
        <dbReference type="Rhea" id="RHEA-COMP:16897"/>
        <dbReference type="Rhea" id="RHEA-COMP:17067"/>
        <dbReference type="ChEBI" id="CHEBI:15378"/>
        <dbReference type="ChEBI" id="CHEBI:136412"/>
        <dbReference type="ChEBI" id="CHEBI:157695"/>
        <dbReference type="ChEBI" id="CHEBI:167181"/>
        <dbReference type="EC" id="4.2.99.18"/>
    </reaction>
</comment>
<evidence type="ECO:0000256" key="9">
    <source>
        <dbReference type="ARBA" id="ARBA00023295"/>
    </source>
</evidence>
<evidence type="ECO:0000259" key="11">
    <source>
        <dbReference type="SMART" id="SM00478"/>
    </source>
</evidence>
<evidence type="ECO:0000313" key="13">
    <source>
        <dbReference type="Proteomes" id="UP001329915"/>
    </source>
</evidence>
<dbReference type="InterPro" id="IPR005759">
    <property type="entry name" value="Nth"/>
</dbReference>
<dbReference type="GO" id="GO:0051539">
    <property type="term" value="F:4 iron, 4 sulfur cluster binding"/>
    <property type="evidence" value="ECO:0007669"/>
    <property type="project" value="UniProtKB-KW"/>
</dbReference>
<dbReference type="GO" id="GO:0046872">
    <property type="term" value="F:metal ion binding"/>
    <property type="evidence" value="ECO:0007669"/>
    <property type="project" value="UniProtKB-KW"/>
</dbReference>
<dbReference type="NCBIfam" id="TIGR01083">
    <property type="entry name" value="nth"/>
    <property type="match status" value="1"/>
</dbReference>
<comment type="caution">
    <text evidence="10">Lacks conserved residue(s) required for the propagation of feature annotation.</text>
</comment>
<dbReference type="KEGG" id="dbc:MFMK1_003215"/>
<sequence length="193" mass="21615">MNNRFTGEILKGLERMYPQAVTALKFQTPFQLLVAVILSAQCTDERVNKVTETLFRQFPTAADFANLNPQQLEPWVKSCGLFRNKSKNIVAAAKKLVAEYDGRVPGTMAELLLLPGVGRKTANVMLSNVFNEPAIAVDTHVFRVANRLGLVANSTVLGTEKELCRVIPRDDWGRAHHWLIYHGRNTCKARKPL</sequence>
<dbReference type="InterPro" id="IPR004036">
    <property type="entry name" value="Endonuclease-III-like_CS2"/>
</dbReference>
<keyword evidence="2" id="KW-0004">4Fe-4S</keyword>
<dbReference type="Proteomes" id="UP001329915">
    <property type="component" value="Chromosome"/>
</dbReference>
<keyword evidence="9 10" id="KW-0326">Glycosidase</keyword>
<keyword evidence="6" id="KW-0408">Iron</keyword>
<keyword evidence="13" id="KW-1185">Reference proteome</keyword>
<name>A0AAU0UST1_9FIRM</name>
<protein>
    <recommendedName>
        <fullName evidence="10">Endonuclease III</fullName>
        <ecNumber evidence="10">4.2.99.18</ecNumber>
    </recommendedName>
    <alternativeName>
        <fullName evidence="10">DNA-(apurinic or apyrimidinic site) lyase</fullName>
    </alternativeName>
</protein>
<evidence type="ECO:0000256" key="8">
    <source>
        <dbReference type="ARBA" id="ARBA00023204"/>
    </source>
</evidence>
<dbReference type="PANTHER" id="PTHR10359">
    <property type="entry name" value="A/G-SPECIFIC ADENINE GLYCOSYLASE/ENDONUCLEASE III"/>
    <property type="match status" value="1"/>
</dbReference>
<dbReference type="InterPro" id="IPR023170">
    <property type="entry name" value="HhH_base_excis_C"/>
</dbReference>
<evidence type="ECO:0000256" key="1">
    <source>
        <dbReference type="ARBA" id="ARBA00008343"/>
    </source>
</evidence>
<evidence type="ECO:0000313" key="12">
    <source>
        <dbReference type="EMBL" id="WRO23356.1"/>
    </source>
</evidence>
<dbReference type="HAMAP" id="MF_00942">
    <property type="entry name" value="Nth"/>
    <property type="match status" value="1"/>
</dbReference>
<keyword evidence="12" id="KW-0255">Endonuclease</keyword>
<feature type="domain" description="HhH-GPD" evidence="11">
    <location>
        <begin position="38"/>
        <end position="185"/>
    </location>
</feature>
<dbReference type="InterPro" id="IPR000445">
    <property type="entry name" value="HhH_motif"/>
</dbReference>
<comment type="function">
    <text evidence="10">DNA repair enzyme that has both DNA N-glycosylase activity and AP-lyase activity. The DNA N-glycosylase activity releases various damaged pyrimidines from DNA by cleaving the N-glycosidic bond, leaving an AP (apurinic/apyrimidinic) site. The AP-lyase activity cleaves the phosphodiester bond 3' to the AP site by a beta-elimination, leaving a 3'-terminal unsaturated sugar and a product with a terminal 5'-phosphate.</text>
</comment>
<evidence type="ECO:0000256" key="6">
    <source>
        <dbReference type="ARBA" id="ARBA00023004"/>
    </source>
</evidence>
<dbReference type="GO" id="GO:0019104">
    <property type="term" value="F:DNA N-glycosylase activity"/>
    <property type="evidence" value="ECO:0007669"/>
    <property type="project" value="UniProtKB-UniRule"/>
</dbReference>
<dbReference type="GO" id="GO:0003677">
    <property type="term" value="F:DNA binding"/>
    <property type="evidence" value="ECO:0007669"/>
    <property type="project" value="UniProtKB-UniRule"/>
</dbReference>
<keyword evidence="10" id="KW-0456">Lyase</keyword>
<organism evidence="12 13">
    <name type="scientific">Metallumcola ferriviriculae</name>
    <dbReference type="NCBI Taxonomy" id="3039180"/>
    <lineage>
        <taxon>Bacteria</taxon>
        <taxon>Bacillati</taxon>
        <taxon>Bacillota</taxon>
        <taxon>Clostridia</taxon>
        <taxon>Neomoorellales</taxon>
        <taxon>Desulfitibacteraceae</taxon>
        <taxon>Metallumcola</taxon>
    </lineage>
</organism>
<dbReference type="PIRSF" id="PIRSF001435">
    <property type="entry name" value="Nth"/>
    <property type="match status" value="1"/>
</dbReference>
<dbReference type="Gene3D" id="1.10.340.30">
    <property type="entry name" value="Hypothetical protein, domain 2"/>
    <property type="match status" value="1"/>
</dbReference>
<gene>
    <name evidence="10 12" type="primary">nth</name>
    <name evidence="12" type="ORF">MFMK1_003215</name>
</gene>
<dbReference type="EMBL" id="CP121694">
    <property type="protein sequence ID" value="WRO23356.1"/>
    <property type="molecule type" value="Genomic_DNA"/>
</dbReference>
<dbReference type="AlphaFoldDB" id="A0AAU0UST1"/>
<accession>A0AAU0UST1</accession>
<keyword evidence="12" id="KW-0540">Nuclease</keyword>
<evidence type="ECO:0000256" key="10">
    <source>
        <dbReference type="HAMAP-Rule" id="MF_00942"/>
    </source>
</evidence>
<comment type="similarity">
    <text evidence="1 10">Belongs to the Nth/MutY family.</text>
</comment>
<proteinExistence type="inferred from homology"/>
<dbReference type="SUPFAM" id="SSF48150">
    <property type="entry name" value="DNA-glycosylase"/>
    <property type="match status" value="1"/>
</dbReference>
<dbReference type="InterPro" id="IPR003265">
    <property type="entry name" value="HhH-GPD_domain"/>
</dbReference>
<dbReference type="GO" id="GO:0006285">
    <property type="term" value="P:base-excision repair, AP site formation"/>
    <property type="evidence" value="ECO:0007669"/>
    <property type="project" value="TreeGrafter"/>
</dbReference>
<keyword evidence="10" id="KW-0238">DNA-binding</keyword>
<dbReference type="EC" id="4.2.99.18" evidence="10"/>
<evidence type="ECO:0000256" key="3">
    <source>
        <dbReference type="ARBA" id="ARBA00022723"/>
    </source>
</evidence>